<feature type="region of interest" description="Disordered" evidence="8">
    <location>
        <begin position="40"/>
        <end position="72"/>
    </location>
</feature>
<dbReference type="CDD" id="cd00778">
    <property type="entry name" value="ProRS_core_arch_euk"/>
    <property type="match status" value="1"/>
</dbReference>
<dbReference type="InterPro" id="IPR006195">
    <property type="entry name" value="aa-tRNA-synth_II"/>
</dbReference>
<dbReference type="GO" id="GO:0004827">
    <property type="term" value="F:proline-tRNA ligase activity"/>
    <property type="evidence" value="ECO:0007669"/>
    <property type="project" value="UniProtKB-EC"/>
</dbReference>
<evidence type="ECO:0000256" key="2">
    <source>
        <dbReference type="ARBA" id="ARBA00022598"/>
    </source>
</evidence>
<dbReference type="InterPro" id="IPR002314">
    <property type="entry name" value="aa-tRNA-synt_IIb"/>
</dbReference>
<evidence type="ECO:0000259" key="9">
    <source>
        <dbReference type="PROSITE" id="PS50862"/>
    </source>
</evidence>
<accession>A0A9D3VD33</accession>
<dbReference type="Proteomes" id="UP000828251">
    <property type="component" value="Unassembled WGS sequence"/>
</dbReference>
<keyword evidence="3" id="KW-0547">Nucleotide-binding</keyword>
<keyword evidence="11" id="KW-1185">Reference proteome</keyword>
<dbReference type="InterPro" id="IPR002316">
    <property type="entry name" value="Pro-tRNA-ligase_IIa"/>
</dbReference>
<sequence>MVSSLRLPALTSLFSPSFTRRSTVSLRRRLHLRPPLAAGFSAQSAASSPTETEDRVDSKKSGRVQDRGSTDRVITPRSQDFNAWYLDVIANAELADYGPVRGTMVIRPYGYAMWEAIQDYLNVKFKETGHSNMYFPQFIPYSFIEKEASHVEGFSPELALVTIGGGKELEEKLVVRPTSETIVNHMFTQWIHSYRDLPLMINQWANVTRWEMRTKPFVRTLEFLWQEGHTAHATLEEAEKEALQMIDVYTKFAYEQAAIPVIAGRKSKVETFAGADKTYTIEAMMGDRKALQAGTSHNLGQNFSRAFGTQFTDENGLRQHVWQTSWAISTRFVGGIIMTHGDDAGLMLPPRIAPIQVVIVPIWKKVDEKTGVLDAASSVAETLKNAGLKVKLDDTDQRTPGWKFNFWEMKGVPLRIEIGPRDVSSGSVVISRRDIPGKQGKVFGISMEPSILEAYVKDRLDEIQSSLLQRAISFRDSNIVDVSSYEELKEAISLGKWARGHWSASDADELRIKEETGATIRCFPFEQPQGTKTCLMTGKPAEEVAIFAKSY</sequence>
<dbReference type="Pfam" id="PF09180">
    <property type="entry name" value="ProRS-C_1"/>
    <property type="match status" value="1"/>
</dbReference>
<dbReference type="PANTHER" id="PTHR43382:SF3">
    <property type="entry name" value="PROLINE--TRNA LIGASE, CHLOROPLASTIC_MITOCHONDRIAL"/>
    <property type="match status" value="1"/>
</dbReference>
<dbReference type="InterPro" id="IPR045864">
    <property type="entry name" value="aa-tRNA-synth_II/BPL/LPL"/>
</dbReference>
<dbReference type="PROSITE" id="PS50862">
    <property type="entry name" value="AA_TRNA_LIGASE_II"/>
    <property type="match status" value="1"/>
</dbReference>
<dbReference type="HAMAP" id="MF_01571">
    <property type="entry name" value="Pro_tRNA_synth_type3"/>
    <property type="match status" value="1"/>
</dbReference>
<keyword evidence="2" id="KW-0436">Ligase</keyword>
<dbReference type="InterPro" id="IPR036621">
    <property type="entry name" value="Anticodon-bd_dom_sf"/>
</dbReference>
<dbReference type="InterPro" id="IPR033721">
    <property type="entry name" value="ProRS_core_arch_euk"/>
</dbReference>
<dbReference type="InterPro" id="IPR016061">
    <property type="entry name" value="Pro-tRNA_ligase_II_C"/>
</dbReference>
<dbReference type="Pfam" id="PF00587">
    <property type="entry name" value="tRNA-synt_2b"/>
    <property type="match status" value="1"/>
</dbReference>
<dbReference type="SUPFAM" id="SSF55681">
    <property type="entry name" value="Class II aaRS and biotin synthetases"/>
    <property type="match status" value="1"/>
</dbReference>
<dbReference type="GO" id="GO:0009570">
    <property type="term" value="C:chloroplast stroma"/>
    <property type="evidence" value="ECO:0007669"/>
    <property type="project" value="TreeGrafter"/>
</dbReference>
<dbReference type="SMART" id="SM00946">
    <property type="entry name" value="ProRS-C_1"/>
    <property type="match status" value="1"/>
</dbReference>
<evidence type="ECO:0000256" key="7">
    <source>
        <dbReference type="ARBA" id="ARBA00047671"/>
    </source>
</evidence>
<evidence type="ECO:0000256" key="8">
    <source>
        <dbReference type="SAM" id="MobiDB-lite"/>
    </source>
</evidence>
<dbReference type="GO" id="GO:0017101">
    <property type="term" value="C:aminoacyl-tRNA synthetase multienzyme complex"/>
    <property type="evidence" value="ECO:0007669"/>
    <property type="project" value="TreeGrafter"/>
</dbReference>
<evidence type="ECO:0000256" key="5">
    <source>
        <dbReference type="ARBA" id="ARBA00023146"/>
    </source>
</evidence>
<dbReference type="PRINTS" id="PR01046">
    <property type="entry name" value="TRNASYNTHPRO"/>
</dbReference>
<dbReference type="InterPro" id="IPR017449">
    <property type="entry name" value="Pro-tRNA_synth_II"/>
</dbReference>
<dbReference type="Pfam" id="PF03129">
    <property type="entry name" value="HGTP_anticodon"/>
    <property type="match status" value="1"/>
</dbReference>
<dbReference type="InterPro" id="IPR004154">
    <property type="entry name" value="Anticodon-bd"/>
</dbReference>
<evidence type="ECO:0000313" key="10">
    <source>
        <dbReference type="EMBL" id="KAH1075418.1"/>
    </source>
</evidence>
<dbReference type="FunFam" id="3.30.930.10:FF:000023">
    <property type="entry name" value="Proline--tRNA ligase"/>
    <property type="match status" value="1"/>
</dbReference>
<dbReference type="PANTHER" id="PTHR43382">
    <property type="entry name" value="PROLYL-TRNA SYNTHETASE"/>
    <property type="match status" value="1"/>
</dbReference>
<reference evidence="10 11" key="1">
    <citation type="journal article" date="2021" name="Plant Biotechnol. J.">
        <title>Multi-omics assisted identification of the key and species-specific regulatory components of drought-tolerant mechanisms in Gossypium stocksii.</title>
        <authorList>
            <person name="Yu D."/>
            <person name="Ke L."/>
            <person name="Zhang D."/>
            <person name="Wu Y."/>
            <person name="Sun Y."/>
            <person name="Mei J."/>
            <person name="Sun J."/>
            <person name="Sun Y."/>
        </authorList>
    </citation>
    <scope>NUCLEOTIDE SEQUENCE [LARGE SCALE GENOMIC DNA]</scope>
    <source>
        <strain evidence="11">cv. E1</strain>
        <tissue evidence="10">Leaf</tissue>
    </source>
</reference>
<dbReference type="FunFam" id="3.40.50.800:FF:000016">
    <property type="entry name" value="Proline--tRNA ligase, chloroplastic/mitochondrial"/>
    <property type="match status" value="1"/>
</dbReference>
<dbReference type="Gene3D" id="3.30.930.10">
    <property type="entry name" value="Bira Bifunctional Protein, Domain 2"/>
    <property type="match status" value="1"/>
</dbReference>
<proteinExistence type="inferred from homology"/>
<keyword evidence="5" id="KW-0030">Aminoacyl-tRNA synthetase</keyword>
<name>A0A9D3VD33_9ROSI</name>
<dbReference type="GO" id="GO:0006433">
    <property type="term" value="P:prolyl-tRNA aminoacylation"/>
    <property type="evidence" value="ECO:0007669"/>
    <property type="project" value="InterPro"/>
</dbReference>
<dbReference type="Gene3D" id="3.30.110.30">
    <property type="entry name" value="C-terminal domain of ProRS"/>
    <property type="match status" value="1"/>
</dbReference>
<dbReference type="SUPFAM" id="SSF52954">
    <property type="entry name" value="Class II aaRS ABD-related"/>
    <property type="match status" value="1"/>
</dbReference>
<keyword evidence="4" id="KW-0067">ATP-binding</keyword>
<protein>
    <recommendedName>
        <fullName evidence="1">proline--tRNA ligase</fullName>
        <ecNumber evidence="1">6.1.1.15</ecNumber>
    </recommendedName>
    <alternativeName>
        <fullName evidence="6">Prolyl-tRNA synthetase</fullName>
    </alternativeName>
</protein>
<evidence type="ECO:0000313" key="11">
    <source>
        <dbReference type="Proteomes" id="UP000828251"/>
    </source>
</evidence>
<evidence type="ECO:0000256" key="1">
    <source>
        <dbReference type="ARBA" id="ARBA00012831"/>
    </source>
</evidence>
<gene>
    <name evidence="10" type="ORF">J1N35_027746</name>
</gene>
<organism evidence="10 11">
    <name type="scientific">Gossypium stocksii</name>
    <dbReference type="NCBI Taxonomy" id="47602"/>
    <lineage>
        <taxon>Eukaryota</taxon>
        <taxon>Viridiplantae</taxon>
        <taxon>Streptophyta</taxon>
        <taxon>Embryophyta</taxon>
        <taxon>Tracheophyta</taxon>
        <taxon>Spermatophyta</taxon>
        <taxon>Magnoliopsida</taxon>
        <taxon>eudicotyledons</taxon>
        <taxon>Gunneridae</taxon>
        <taxon>Pentapetalae</taxon>
        <taxon>rosids</taxon>
        <taxon>malvids</taxon>
        <taxon>Malvales</taxon>
        <taxon>Malvaceae</taxon>
        <taxon>Malvoideae</taxon>
        <taxon>Gossypium</taxon>
    </lineage>
</organism>
<dbReference type="NCBIfam" id="TIGR00408">
    <property type="entry name" value="proS_fam_I"/>
    <property type="match status" value="1"/>
</dbReference>
<dbReference type="EC" id="6.1.1.15" evidence="1"/>
<feature type="domain" description="Aminoacyl-transfer RNA synthetases class-II family profile" evidence="9">
    <location>
        <begin position="101"/>
        <end position="349"/>
    </location>
</feature>
<comment type="caution">
    <text evidence="10">The sequence shown here is derived from an EMBL/GenBank/DDBJ whole genome shotgun (WGS) entry which is preliminary data.</text>
</comment>
<evidence type="ECO:0000256" key="3">
    <source>
        <dbReference type="ARBA" id="ARBA00022741"/>
    </source>
</evidence>
<feature type="compositionally biased region" description="Basic and acidic residues" evidence="8">
    <location>
        <begin position="52"/>
        <end position="70"/>
    </location>
</feature>
<dbReference type="SUPFAM" id="SSF64586">
    <property type="entry name" value="C-terminal domain of ProRS"/>
    <property type="match status" value="1"/>
</dbReference>
<evidence type="ECO:0000256" key="4">
    <source>
        <dbReference type="ARBA" id="ARBA00022840"/>
    </source>
</evidence>
<dbReference type="OrthoDB" id="1350766at2759"/>
<dbReference type="AlphaFoldDB" id="A0A9D3VD33"/>
<dbReference type="Gene3D" id="3.40.50.800">
    <property type="entry name" value="Anticodon-binding domain"/>
    <property type="match status" value="1"/>
</dbReference>
<dbReference type="EMBL" id="JAIQCV010000008">
    <property type="protein sequence ID" value="KAH1075418.1"/>
    <property type="molecule type" value="Genomic_DNA"/>
</dbReference>
<comment type="catalytic activity">
    <reaction evidence="7">
        <text>tRNA(Pro) + L-proline + ATP = L-prolyl-tRNA(Pro) + AMP + diphosphate</text>
        <dbReference type="Rhea" id="RHEA:14305"/>
        <dbReference type="Rhea" id="RHEA-COMP:9700"/>
        <dbReference type="Rhea" id="RHEA-COMP:9702"/>
        <dbReference type="ChEBI" id="CHEBI:30616"/>
        <dbReference type="ChEBI" id="CHEBI:33019"/>
        <dbReference type="ChEBI" id="CHEBI:60039"/>
        <dbReference type="ChEBI" id="CHEBI:78442"/>
        <dbReference type="ChEBI" id="CHEBI:78532"/>
        <dbReference type="ChEBI" id="CHEBI:456215"/>
        <dbReference type="EC" id="6.1.1.15"/>
    </reaction>
</comment>
<dbReference type="GO" id="GO:0005524">
    <property type="term" value="F:ATP binding"/>
    <property type="evidence" value="ECO:0007669"/>
    <property type="project" value="UniProtKB-KW"/>
</dbReference>
<evidence type="ECO:0000256" key="6">
    <source>
        <dbReference type="ARBA" id="ARBA00029731"/>
    </source>
</evidence>
<dbReference type="GO" id="GO:0005739">
    <property type="term" value="C:mitochondrion"/>
    <property type="evidence" value="ECO:0007669"/>
    <property type="project" value="TreeGrafter"/>
</dbReference>
<dbReference type="CDD" id="cd00862">
    <property type="entry name" value="ProRS_anticodon_zinc"/>
    <property type="match status" value="1"/>
</dbReference>
<dbReference type="InterPro" id="IPR004499">
    <property type="entry name" value="Pro-tRNA-ligase_IIa_arc-type"/>
</dbReference>
<dbReference type="FunFam" id="3.30.110.30:FF:000004">
    <property type="entry name" value="Proline--tRNA ligase, chloroplastic/mitochondrial"/>
    <property type="match status" value="1"/>
</dbReference>